<gene>
    <name evidence="1" type="ORF">H1D24_40875</name>
</gene>
<proteinExistence type="predicted"/>
<evidence type="ECO:0000313" key="1">
    <source>
        <dbReference type="EMBL" id="MBA2951932.1"/>
    </source>
</evidence>
<comment type="caution">
    <text evidence="1">The sequence shown here is derived from an EMBL/GenBank/DDBJ whole genome shotgun (WGS) entry which is preliminary data.</text>
</comment>
<dbReference type="EMBL" id="JACEHE010000062">
    <property type="protein sequence ID" value="MBA2951932.1"/>
    <property type="molecule type" value="Genomic_DNA"/>
</dbReference>
<evidence type="ECO:0000313" key="2">
    <source>
        <dbReference type="Proteomes" id="UP000545761"/>
    </source>
</evidence>
<dbReference type="AlphaFoldDB" id="A0A7W0IE28"/>
<dbReference type="Proteomes" id="UP000545761">
    <property type="component" value="Unassembled WGS sequence"/>
</dbReference>
<sequence length="50" mass="5477">MSRRHFAAPRREFDSTHGPATRLAMAWTAAHAAVHVVGIRDLPITAEALL</sequence>
<name>A0A7W0IE28_9ACTN</name>
<organism evidence="1 2">
    <name type="scientific">Streptomyces himalayensis subsp. himalayensis</name>
    <dbReference type="NCBI Taxonomy" id="2756131"/>
    <lineage>
        <taxon>Bacteria</taxon>
        <taxon>Bacillati</taxon>
        <taxon>Actinomycetota</taxon>
        <taxon>Actinomycetes</taxon>
        <taxon>Kitasatosporales</taxon>
        <taxon>Streptomycetaceae</taxon>
        <taxon>Streptomyces</taxon>
        <taxon>Streptomyces himalayensis</taxon>
    </lineage>
</organism>
<dbReference type="RefSeq" id="WP_181662841.1">
    <property type="nucleotide sequence ID" value="NZ_JACEHE010000062.1"/>
</dbReference>
<accession>A0A7W0IE28</accession>
<protein>
    <submittedName>
        <fullName evidence="1">Uncharacterized protein</fullName>
    </submittedName>
</protein>
<reference evidence="1 2" key="1">
    <citation type="submission" date="2020-07" db="EMBL/GenBank/DDBJ databases">
        <title>Streptomyces isolated from Indian soil.</title>
        <authorList>
            <person name="Mandal S."/>
            <person name="Maiti P.K."/>
        </authorList>
    </citation>
    <scope>NUCLEOTIDE SEQUENCE [LARGE SCALE GENOMIC DNA]</scope>
    <source>
        <strain evidence="1 2">PSKA28</strain>
    </source>
</reference>